<dbReference type="EMBL" id="WSGM01000015">
    <property type="protein sequence ID" value="KAE9728768.1"/>
    <property type="molecule type" value="Genomic_DNA"/>
</dbReference>
<keyword evidence="1" id="KW-0732">Signal</keyword>
<accession>A0A6D0HK37</accession>
<evidence type="ECO:0000313" key="3">
    <source>
        <dbReference type="EMBL" id="KAE9728768.1"/>
    </source>
</evidence>
<organism evidence="3 4">
    <name type="scientific">Escherichia coli</name>
    <dbReference type="NCBI Taxonomy" id="562"/>
    <lineage>
        <taxon>Bacteria</taxon>
        <taxon>Pseudomonadati</taxon>
        <taxon>Pseudomonadota</taxon>
        <taxon>Gammaproteobacteria</taxon>
        <taxon>Enterobacterales</taxon>
        <taxon>Enterobacteriaceae</taxon>
        <taxon>Escherichia</taxon>
    </lineage>
</organism>
<evidence type="ECO:0000313" key="4">
    <source>
        <dbReference type="Proteomes" id="UP000437875"/>
    </source>
</evidence>
<reference evidence="3 4" key="1">
    <citation type="submission" date="2019-10" db="EMBL/GenBank/DDBJ databases">
        <title>Antimicrobial-resistant enteric bacteria are widely distributed amongst people, animals and the environment in northern Tanzania.</title>
        <authorList>
            <person name="Subbiah M."/>
            <person name="Call D.R."/>
        </authorList>
    </citation>
    <scope>NUCLEOTIDE SEQUENCE [LARGE SCALE GENOMIC DNA]</scope>
    <source>
        <strain evidence="3 4">TzEc067</strain>
    </source>
</reference>
<sequence>MTKTIMAGAIAMTLLSFGVNAAGNGQGQVNFKGTIISSPCGIASESANQTIDFGQISSASLNAGNHSKAQDVEIKLVNCELNGAQKSVNISFSGSAKDNANTELGTTGDTKAVIKMSTAGGDFVVFDGNTSAGKYNLKEGDNTMRYSAWVQKANGETTVQEGEFSAVANFNLSYQ</sequence>
<dbReference type="Gene3D" id="2.60.40.1090">
    <property type="entry name" value="Fimbrial-type adhesion domain"/>
    <property type="match status" value="1"/>
</dbReference>
<proteinExistence type="predicted"/>
<name>A0A6D0HK37_ECOLX</name>
<dbReference type="InterPro" id="IPR036937">
    <property type="entry name" value="Adhesion_dom_fimbrial_sf"/>
</dbReference>
<dbReference type="SUPFAM" id="SSF49401">
    <property type="entry name" value="Bacterial adhesins"/>
    <property type="match status" value="1"/>
</dbReference>
<feature type="chain" id="PRO_5044411923" evidence="1">
    <location>
        <begin position="22"/>
        <end position="175"/>
    </location>
</feature>
<dbReference type="PANTHER" id="PTHR33420">
    <property type="entry name" value="FIMBRIAL SUBUNIT ELFA-RELATED"/>
    <property type="match status" value="1"/>
</dbReference>
<comment type="caution">
    <text evidence="3">The sequence shown here is derived from an EMBL/GenBank/DDBJ whole genome shotgun (WGS) entry which is preliminary data.</text>
</comment>
<dbReference type="GO" id="GO:0009289">
    <property type="term" value="C:pilus"/>
    <property type="evidence" value="ECO:0007669"/>
    <property type="project" value="InterPro"/>
</dbReference>
<dbReference type="InterPro" id="IPR050263">
    <property type="entry name" value="Bact_Fimbrial_Adh_Pro"/>
</dbReference>
<dbReference type="PANTHER" id="PTHR33420:SF26">
    <property type="entry name" value="FIMBRIAL SUBUNIT"/>
    <property type="match status" value="1"/>
</dbReference>
<feature type="signal peptide" evidence="1">
    <location>
        <begin position="1"/>
        <end position="21"/>
    </location>
</feature>
<dbReference type="InterPro" id="IPR000259">
    <property type="entry name" value="Adhesion_dom_fimbrial"/>
</dbReference>
<dbReference type="GO" id="GO:0043709">
    <property type="term" value="P:cell adhesion involved in single-species biofilm formation"/>
    <property type="evidence" value="ECO:0007669"/>
    <property type="project" value="TreeGrafter"/>
</dbReference>
<feature type="domain" description="Fimbrial-type adhesion" evidence="2">
    <location>
        <begin position="30"/>
        <end position="175"/>
    </location>
</feature>
<evidence type="ECO:0000256" key="1">
    <source>
        <dbReference type="SAM" id="SignalP"/>
    </source>
</evidence>
<dbReference type="Pfam" id="PF00419">
    <property type="entry name" value="Fimbrial"/>
    <property type="match status" value="1"/>
</dbReference>
<gene>
    <name evidence="3" type="ORF">GP711_20640</name>
</gene>
<dbReference type="AlphaFoldDB" id="A0A6D0HK37"/>
<protein>
    <submittedName>
        <fullName evidence="3">Fimbrial protein</fullName>
    </submittedName>
</protein>
<evidence type="ECO:0000259" key="2">
    <source>
        <dbReference type="Pfam" id="PF00419"/>
    </source>
</evidence>
<dbReference type="Proteomes" id="UP000437875">
    <property type="component" value="Unassembled WGS sequence"/>
</dbReference>
<dbReference type="InterPro" id="IPR008966">
    <property type="entry name" value="Adhesion_dom_sf"/>
</dbReference>